<evidence type="ECO:0000313" key="7">
    <source>
        <dbReference type="EMBL" id="PDQ22322.1"/>
    </source>
</evidence>
<evidence type="ECO:0000256" key="3">
    <source>
        <dbReference type="ARBA" id="ARBA00014472"/>
    </source>
</evidence>
<dbReference type="InterPro" id="IPR018300">
    <property type="entry name" value="Aminotrans_IV_CS"/>
</dbReference>
<name>A0A2A6FKQ7_9HYPH</name>
<dbReference type="PROSITE" id="PS00770">
    <property type="entry name" value="AA_TRANSFER_CLASS_4"/>
    <property type="match status" value="1"/>
</dbReference>
<dbReference type="InterPro" id="IPR036038">
    <property type="entry name" value="Aminotransferase-like"/>
</dbReference>
<comment type="cofactor">
    <cofactor evidence="1 6">
        <name>pyridoxal 5'-phosphate</name>
        <dbReference type="ChEBI" id="CHEBI:597326"/>
    </cofactor>
</comment>
<comment type="similarity">
    <text evidence="2 5">Belongs to the class-IV pyridoxal-phosphate-dependent aminotransferase family.</text>
</comment>
<comment type="caution">
    <text evidence="7">The sequence shown here is derived from an EMBL/GenBank/DDBJ whole genome shotgun (WGS) entry which is preliminary data.</text>
</comment>
<dbReference type="InterPro" id="IPR043131">
    <property type="entry name" value="BCAT-like_N"/>
</dbReference>
<evidence type="ECO:0000256" key="4">
    <source>
        <dbReference type="ARBA" id="ARBA00022898"/>
    </source>
</evidence>
<dbReference type="NCBIfam" id="NF005729">
    <property type="entry name" value="PRK07546.1-3"/>
    <property type="match status" value="1"/>
</dbReference>
<dbReference type="Gene3D" id="3.20.10.10">
    <property type="entry name" value="D-amino Acid Aminotransferase, subunit A, domain 2"/>
    <property type="match status" value="1"/>
</dbReference>
<evidence type="ECO:0000256" key="6">
    <source>
        <dbReference type="RuleBase" id="RU004516"/>
    </source>
</evidence>
<dbReference type="AlphaFoldDB" id="A0A2A6FKQ7"/>
<dbReference type="EMBL" id="NWQG01000021">
    <property type="protein sequence ID" value="PDQ22322.1"/>
    <property type="molecule type" value="Genomic_DNA"/>
</dbReference>
<protein>
    <recommendedName>
        <fullName evidence="3">Probable branched-chain-amino-acid aminotransferase</fullName>
    </recommendedName>
</protein>
<dbReference type="Pfam" id="PF01063">
    <property type="entry name" value="Aminotran_4"/>
    <property type="match status" value="1"/>
</dbReference>
<dbReference type="Proteomes" id="UP000219182">
    <property type="component" value="Unassembled WGS sequence"/>
</dbReference>
<organism evidence="7 8">
    <name type="scientific">Mesorhizobium sanjuanii</name>
    <dbReference type="NCBI Taxonomy" id="2037900"/>
    <lineage>
        <taxon>Bacteria</taxon>
        <taxon>Pseudomonadati</taxon>
        <taxon>Pseudomonadota</taxon>
        <taxon>Alphaproteobacteria</taxon>
        <taxon>Hyphomicrobiales</taxon>
        <taxon>Phyllobacteriaceae</taxon>
        <taxon>Mesorhizobium</taxon>
    </lineage>
</organism>
<gene>
    <name evidence="7" type="ORF">CN311_04470</name>
</gene>
<dbReference type="RefSeq" id="WP_097572195.1">
    <property type="nucleotide sequence ID" value="NZ_NWQG01000021.1"/>
</dbReference>
<accession>A0A2A6FKQ7</accession>
<dbReference type="SUPFAM" id="SSF56752">
    <property type="entry name" value="D-aminoacid aminotransferase-like PLP-dependent enzymes"/>
    <property type="match status" value="1"/>
</dbReference>
<dbReference type="InterPro" id="IPR043132">
    <property type="entry name" value="BCAT-like_C"/>
</dbReference>
<evidence type="ECO:0000256" key="5">
    <source>
        <dbReference type="RuleBase" id="RU004106"/>
    </source>
</evidence>
<keyword evidence="4 6" id="KW-0663">Pyridoxal phosphate</keyword>
<reference evidence="7 8" key="1">
    <citation type="submission" date="2017-09" db="EMBL/GenBank/DDBJ databases">
        <title>Mesorhizobum sanjuanii sp. nov. isolated from nodules of Lotus tenuis in saline-alkaline lowlands of Flooding Pampa.</title>
        <authorList>
            <person name="Sannazzaro A.I."/>
            <person name="Torres Tejerizo G.A."/>
            <person name="Fontana F."/>
            <person name="Cumpa Velazquez L.M."/>
            <person name="Hansen L."/>
            <person name="Pistorio M."/>
            <person name="Estrella M.J."/>
        </authorList>
    </citation>
    <scope>NUCLEOTIDE SEQUENCE [LARGE SCALE GENOMIC DNA]</scope>
    <source>
        <strain evidence="7 8">BSA136</strain>
    </source>
</reference>
<proteinExistence type="inferred from homology"/>
<dbReference type="InterPro" id="IPR001544">
    <property type="entry name" value="Aminotrans_IV"/>
</dbReference>
<sequence>MSAESALRDGNTADFELIETMRWEPGQGFLRFDRHLARLYGSASELGFACDPRKVGEVLTNVIDRPGIALRTRLVLSRNGKATASAVPFEPLAADKVWRLQLSRVRLDSNDTLLRHKTSRRGAYQRARAEYLISRADEVLLANERGEICEGTISNLFADFGDGALATPRLDCGLLPGVLRGELLDQGRAREAIYTLDDLKSAKALFVGNSLRGLIPARLG</sequence>
<dbReference type="NCBIfam" id="NF005731">
    <property type="entry name" value="PRK07546.1-5"/>
    <property type="match status" value="1"/>
</dbReference>
<evidence type="ECO:0000313" key="8">
    <source>
        <dbReference type="Proteomes" id="UP000219182"/>
    </source>
</evidence>
<keyword evidence="8" id="KW-1185">Reference proteome</keyword>
<dbReference type="Gene3D" id="3.30.470.10">
    <property type="match status" value="1"/>
</dbReference>
<evidence type="ECO:0000256" key="1">
    <source>
        <dbReference type="ARBA" id="ARBA00001933"/>
    </source>
</evidence>
<evidence type="ECO:0000256" key="2">
    <source>
        <dbReference type="ARBA" id="ARBA00009320"/>
    </source>
</evidence>
<dbReference type="GO" id="GO:0003824">
    <property type="term" value="F:catalytic activity"/>
    <property type="evidence" value="ECO:0007669"/>
    <property type="project" value="InterPro"/>
</dbReference>